<keyword evidence="2" id="KW-1185">Reference proteome</keyword>
<evidence type="ECO:0000313" key="1">
    <source>
        <dbReference type="EMBL" id="OYO21951.1"/>
    </source>
</evidence>
<dbReference type="EMBL" id="NMVQ01000012">
    <property type="protein sequence ID" value="OYO21951.1"/>
    <property type="molecule type" value="Genomic_DNA"/>
</dbReference>
<organism evidence="1 2">
    <name type="scientific">Enemella dayhoffiae</name>
    <dbReference type="NCBI Taxonomy" id="2016507"/>
    <lineage>
        <taxon>Bacteria</taxon>
        <taxon>Bacillati</taxon>
        <taxon>Actinomycetota</taxon>
        <taxon>Actinomycetes</taxon>
        <taxon>Propionibacteriales</taxon>
        <taxon>Propionibacteriaceae</taxon>
        <taxon>Enemella</taxon>
    </lineage>
</organism>
<name>A0A255H2W5_9ACTN</name>
<gene>
    <name evidence="1" type="ORF">CGZ93_08425</name>
</gene>
<accession>A0A255H2W5</accession>
<dbReference type="AlphaFoldDB" id="A0A255H2W5"/>
<reference evidence="1 2" key="1">
    <citation type="submission" date="2017-07" db="EMBL/GenBank/DDBJ databases">
        <title>Draft whole genome sequences of clinical Proprionibacteriaceae strains.</title>
        <authorList>
            <person name="Bernier A.-M."/>
            <person name="Bernard K."/>
            <person name="Domingo M.-C."/>
        </authorList>
    </citation>
    <scope>NUCLEOTIDE SEQUENCE [LARGE SCALE GENOMIC DNA]</scope>
    <source>
        <strain evidence="1 2">NML 130396</strain>
    </source>
</reference>
<dbReference type="Proteomes" id="UP000216311">
    <property type="component" value="Unassembled WGS sequence"/>
</dbReference>
<dbReference type="RefSeq" id="WP_094363694.1">
    <property type="nucleotide sequence ID" value="NZ_NMVQ01000012.1"/>
</dbReference>
<comment type="caution">
    <text evidence="1">The sequence shown here is derived from an EMBL/GenBank/DDBJ whole genome shotgun (WGS) entry which is preliminary data.</text>
</comment>
<evidence type="ECO:0000313" key="2">
    <source>
        <dbReference type="Proteomes" id="UP000216311"/>
    </source>
</evidence>
<protein>
    <submittedName>
        <fullName evidence="1">Uncharacterized protein</fullName>
    </submittedName>
</protein>
<proteinExistence type="predicted"/>
<sequence>MPGDRLEALRCRAIKHGLPHHTADELGPETITHLVDERDHLDEGRPSQSAKRRLQHFQHPDLQCTTVILSGGRDLGWGDMATMTWEQFRAHSKRPSTARQTAGPVTYPVHGQSREFSVAELHARGADVILNDTLPDKLVVQLAVEAGIVDPLIVRIEARRTVEAAQKRLPQARTCEQAIGVQLRSNAQHLLDDVSVCELTLLQYAYHGRLLDSLPPDRVDAPLWQQAQTYVRAHQPDAKAHRARHELASWCAQVSSMPWRTMALQAADKSPLGLLHSRNQLLRPAAHKLHSEVLVEYLNAIHAHRSAAAEVEIAA</sequence>